<protein>
    <recommendedName>
        <fullName evidence="3">Lsr2 DNA-binding domain-containing protein</fullName>
    </recommendedName>
</protein>
<dbReference type="EMBL" id="JAAGLI010000093">
    <property type="protein sequence ID" value="NEA21559.1"/>
    <property type="molecule type" value="Genomic_DNA"/>
</dbReference>
<feature type="region of interest" description="Disordered" evidence="2">
    <location>
        <begin position="171"/>
        <end position="191"/>
    </location>
</feature>
<proteinExistence type="predicted"/>
<comment type="caution">
    <text evidence="4">The sequence shown here is derived from an EMBL/GenBank/DDBJ whole genome shotgun (WGS) entry which is preliminary data.</text>
</comment>
<organism evidence="4 6">
    <name type="scientific">Actinomadura bangladeshensis</name>
    <dbReference type="NCBI Taxonomy" id="453573"/>
    <lineage>
        <taxon>Bacteria</taxon>
        <taxon>Bacillati</taxon>
        <taxon>Actinomycetota</taxon>
        <taxon>Actinomycetes</taxon>
        <taxon>Streptosporangiales</taxon>
        <taxon>Thermomonosporaceae</taxon>
        <taxon>Actinomadura</taxon>
    </lineage>
</organism>
<keyword evidence="1" id="KW-0238">DNA-binding</keyword>
<reference evidence="4 6" key="1">
    <citation type="submission" date="2020-01" db="EMBL/GenBank/DDBJ databases">
        <title>Insect and environment-associated Actinomycetes.</title>
        <authorList>
            <person name="Currrie C."/>
            <person name="Chevrette M."/>
            <person name="Carlson C."/>
            <person name="Stubbendieck R."/>
            <person name="Wendt-Pienkowski E."/>
        </authorList>
    </citation>
    <scope>NUCLEOTIDE SEQUENCE [LARGE SCALE GENOMIC DNA]</scope>
    <source>
        <strain evidence="4 6">SID10258</strain>
    </source>
</reference>
<dbReference type="EMBL" id="JAAGLI010000213">
    <property type="protein sequence ID" value="NEA22519.1"/>
    <property type="molecule type" value="Genomic_DNA"/>
</dbReference>
<evidence type="ECO:0000313" key="5">
    <source>
        <dbReference type="EMBL" id="NEA22519.1"/>
    </source>
</evidence>
<evidence type="ECO:0000256" key="2">
    <source>
        <dbReference type="SAM" id="MobiDB-lite"/>
    </source>
</evidence>
<dbReference type="AlphaFoldDB" id="A0A6L9Q7Y5"/>
<feature type="region of interest" description="Disordered" evidence="2">
    <location>
        <begin position="209"/>
        <end position="230"/>
    </location>
</feature>
<gene>
    <name evidence="4" type="ORF">G3I70_03465</name>
    <name evidence="5" type="ORF">G3I70_08455</name>
</gene>
<dbReference type="GO" id="GO:0016746">
    <property type="term" value="F:acyltransferase activity"/>
    <property type="evidence" value="ECO:0007669"/>
    <property type="project" value="InterPro"/>
</dbReference>
<name>A0A6L9Q7Y5_9ACTN</name>
<evidence type="ECO:0000313" key="4">
    <source>
        <dbReference type="EMBL" id="NEA21559.1"/>
    </source>
</evidence>
<feature type="domain" description="Lsr2 DNA-binding" evidence="3">
    <location>
        <begin position="187"/>
        <end position="220"/>
    </location>
</feature>
<dbReference type="Gene3D" id="4.10.320.10">
    <property type="entry name" value="E3-binding domain"/>
    <property type="match status" value="1"/>
</dbReference>
<dbReference type="Proteomes" id="UP000475532">
    <property type="component" value="Unassembled WGS sequence"/>
</dbReference>
<evidence type="ECO:0000259" key="3">
    <source>
        <dbReference type="Pfam" id="PF23359"/>
    </source>
</evidence>
<evidence type="ECO:0000313" key="6">
    <source>
        <dbReference type="Proteomes" id="UP000475532"/>
    </source>
</evidence>
<dbReference type="InterPro" id="IPR055370">
    <property type="entry name" value="Lsr2_DNA-bd"/>
</dbReference>
<feature type="region of interest" description="Disordered" evidence="2">
    <location>
        <begin position="36"/>
        <end position="98"/>
    </location>
</feature>
<dbReference type="Pfam" id="PF23359">
    <property type="entry name" value="Lsr2_DNA-bd"/>
    <property type="match status" value="1"/>
</dbReference>
<dbReference type="InterPro" id="IPR036625">
    <property type="entry name" value="E3-bd_dom_sf"/>
</dbReference>
<evidence type="ECO:0000256" key="1">
    <source>
        <dbReference type="ARBA" id="ARBA00023125"/>
    </source>
</evidence>
<accession>A0A6L9Q7Y5</accession>
<dbReference type="GO" id="GO:0003677">
    <property type="term" value="F:DNA binding"/>
    <property type="evidence" value="ECO:0007669"/>
    <property type="project" value="UniProtKB-KW"/>
</dbReference>
<feature type="compositionally biased region" description="Low complexity" evidence="2">
    <location>
        <begin position="56"/>
        <end position="67"/>
    </location>
</feature>
<sequence length="230" mass="23926">MASDTTTVLDALRAGTPIAEVADEHGWSAETLTALANGQRGWSIDAATGTVRIRDTTTAPPAADTNPQPAPEPEPEPADPDQASAPEPTTAETLAGGVEQLLADARACGDKRIERAALKAQTAIGVVEALYGPWLAEQKAAKARAKELAAAEKTAAKLRAQLEEAQAKVASLKGKPARAATGIPSAGRERSQAIRAWAKTRGIKVNERGRIPGHVVEQYDRENGGGDAST</sequence>